<evidence type="ECO:0000259" key="1">
    <source>
        <dbReference type="PROSITE" id="PS51186"/>
    </source>
</evidence>
<organism evidence="2 3">
    <name type="scientific">Okeanomitos corallinicola TIOX110</name>
    <dbReference type="NCBI Taxonomy" id="3133117"/>
    <lineage>
        <taxon>Bacteria</taxon>
        <taxon>Bacillati</taxon>
        <taxon>Cyanobacteriota</taxon>
        <taxon>Cyanophyceae</taxon>
        <taxon>Nostocales</taxon>
        <taxon>Aphanizomenonaceae</taxon>
        <taxon>Okeanomitos</taxon>
    </lineage>
</organism>
<feature type="domain" description="N-acetyltransferase" evidence="1">
    <location>
        <begin position="3"/>
        <end position="151"/>
    </location>
</feature>
<evidence type="ECO:0000313" key="3">
    <source>
        <dbReference type="Proteomes" id="UP001483337"/>
    </source>
</evidence>
<accession>A0ABZ2UWC0</accession>
<dbReference type="GO" id="GO:0016746">
    <property type="term" value="F:acyltransferase activity"/>
    <property type="evidence" value="ECO:0007669"/>
    <property type="project" value="UniProtKB-KW"/>
</dbReference>
<dbReference type="InterPro" id="IPR016181">
    <property type="entry name" value="Acyl_CoA_acyltransferase"/>
</dbReference>
<dbReference type="PANTHER" id="PTHR43451">
    <property type="entry name" value="ACETYLTRANSFERASE (GNAT) FAMILY PROTEIN"/>
    <property type="match status" value="1"/>
</dbReference>
<dbReference type="InterPro" id="IPR052564">
    <property type="entry name" value="N-acetyltrans/Recomb-assoc"/>
</dbReference>
<keyword evidence="2" id="KW-0808">Transferase</keyword>
<keyword evidence="2" id="KW-0012">Acyltransferase</keyword>
<evidence type="ECO:0000313" key="2">
    <source>
        <dbReference type="EMBL" id="WZB87835.1"/>
    </source>
</evidence>
<dbReference type="PANTHER" id="PTHR43451:SF1">
    <property type="entry name" value="ACETYLTRANSFERASE"/>
    <property type="match status" value="1"/>
</dbReference>
<sequence length="156" mass="17916">MNLNIRIAEASDVPALAELYQTTVLEIAPQKYSPEQTQMWASFAVDTAIFQEFILKATTFIATDETEIVGFAGIAENGRVTATYVRKDRIRQGIGTILMEEIIKYAYNQKMPHLYAEASEFSLGLFQKFGFYIYDTEIVSRHGVEFQRYLVELIWH</sequence>
<dbReference type="CDD" id="cd04301">
    <property type="entry name" value="NAT_SF"/>
    <property type="match status" value="1"/>
</dbReference>
<dbReference type="InterPro" id="IPR000182">
    <property type="entry name" value="GNAT_dom"/>
</dbReference>
<keyword evidence="3" id="KW-1185">Reference proteome</keyword>
<dbReference type="EMBL" id="CP150886">
    <property type="protein sequence ID" value="WZB87835.1"/>
    <property type="molecule type" value="Genomic_DNA"/>
</dbReference>
<name>A0ABZ2UWC0_9CYAN</name>
<proteinExistence type="predicted"/>
<dbReference type="Proteomes" id="UP001483337">
    <property type="component" value="Chromosome"/>
</dbReference>
<dbReference type="Gene3D" id="3.40.630.30">
    <property type="match status" value="1"/>
</dbReference>
<gene>
    <name evidence="2" type="ORF">WJM97_21160</name>
</gene>
<reference evidence="2 3" key="1">
    <citation type="submission" date="2024-04" db="EMBL/GenBank/DDBJ databases">
        <title>Okeanomitos corallinicola gen. &amp; sp. nov. (Nostocales, Cyanobacteria), a new toxic marine heterocyst-forming cyanobacterium from a coral reef.</title>
        <authorList>
            <person name="Li H."/>
            <person name="Li R."/>
            <person name="Kang J."/>
            <person name="Hii K.S."/>
            <person name="Mohamed H.F."/>
            <person name="Xu X."/>
            <person name="Luo Z."/>
        </authorList>
    </citation>
    <scope>NUCLEOTIDE SEQUENCE [LARGE SCALE GENOMIC DNA]</scope>
    <source>
        <strain evidence="2 3">TIOX110</strain>
    </source>
</reference>
<protein>
    <submittedName>
        <fullName evidence="2">GNAT family N-acetyltransferase</fullName>
        <ecNumber evidence="2">2.3.1.-</ecNumber>
    </submittedName>
</protein>
<dbReference type="Pfam" id="PF13673">
    <property type="entry name" value="Acetyltransf_10"/>
    <property type="match status" value="1"/>
</dbReference>
<dbReference type="RefSeq" id="WP_353930746.1">
    <property type="nucleotide sequence ID" value="NZ_CP150886.1"/>
</dbReference>
<dbReference type="EC" id="2.3.1.-" evidence="2"/>
<dbReference type="PROSITE" id="PS51186">
    <property type="entry name" value="GNAT"/>
    <property type="match status" value="1"/>
</dbReference>
<dbReference type="SUPFAM" id="SSF55729">
    <property type="entry name" value="Acyl-CoA N-acyltransferases (Nat)"/>
    <property type="match status" value="1"/>
</dbReference>